<evidence type="ECO:0000256" key="6">
    <source>
        <dbReference type="ARBA" id="ARBA00034617"/>
    </source>
</evidence>
<comment type="catalytic activity">
    <reaction evidence="6">
        <text>Couples ATP hydrolysis with the unwinding of duplex DNA by translocating in the 3'-5' direction.</text>
        <dbReference type="EC" id="5.6.2.4"/>
    </reaction>
</comment>
<dbReference type="GO" id="GO:0003677">
    <property type="term" value="F:DNA binding"/>
    <property type="evidence" value="ECO:0007669"/>
    <property type="project" value="InterPro"/>
</dbReference>
<dbReference type="PANTHER" id="PTHR11070:SF2">
    <property type="entry name" value="ATP-DEPENDENT DNA HELICASE SRS2"/>
    <property type="match status" value="1"/>
</dbReference>
<dbReference type="InterPro" id="IPR014017">
    <property type="entry name" value="DNA_helicase_UvrD-like_C"/>
</dbReference>
<dbReference type="AlphaFoldDB" id="A0A553G1M1"/>
<dbReference type="EC" id="5.6.2.4" evidence="7"/>
<evidence type="ECO:0000256" key="7">
    <source>
        <dbReference type="ARBA" id="ARBA00034808"/>
    </source>
</evidence>
<evidence type="ECO:0000256" key="1">
    <source>
        <dbReference type="ARBA" id="ARBA00022741"/>
    </source>
</evidence>
<dbReference type="Proteomes" id="UP000320443">
    <property type="component" value="Unassembled WGS sequence"/>
</dbReference>
<gene>
    <name evidence="12" type="ORF">FNY97_03045</name>
</gene>
<accession>A0A553G1M1</accession>
<comment type="caution">
    <text evidence="12">The sequence shown here is derived from an EMBL/GenBank/DDBJ whole genome shotgun (WGS) entry which is preliminary data.</text>
</comment>
<keyword evidence="2 9" id="KW-0378">Hydrolase</keyword>
<proteinExistence type="predicted"/>
<dbReference type="CDD" id="cd17932">
    <property type="entry name" value="DEXQc_UvrD"/>
    <property type="match status" value="1"/>
</dbReference>
<dbReference type="InterPro" id="IPR014016">
    <property type="entry name" value="UvrD-like_ATP-bd"/>
</dbReference>
<reference evidence="12 13" key="1">
    <citation type="submission" date="2019-07" db="EMBL/GenBank/DDBJ databases">
        <title>Draft genome of C. aurimucosum strain 2274.</title>
        <authorList>
            <person name="Pacheco L.G.C."/>
            <person name="Aguiar E.R.G.R."/>
            <person name="Santos C.S."/>
            <person name="Rocha D.J.P.G."/>
            <person name="Sant'Anna L.O."/>
            <person name="Mattos-Guaraldi A.L."/>
            <person name="Santos L.S."/>
        </authorList>
    </citation>
    <scope>NUCLEOTIDE SEQUENCE [LARGE SCALE GENOMIC DNA]</scope>
    <source>
        <strain evidence="12 13">2274</strain>
    </source>
</reference>
<keyword evidence="1 9" id="KW-0547">Nucleotide-binding</keyword>
<dbReference type="InterPro" id="IPR000212">
    <property type="entry name" value="DNA_helicase_UvrD/REP"/>
</dbReference>
<evidence type="ECO:0000313" key="13">
    <source>
        <dbReference type="Proteomes" id="UP000320443"/>
    </source>
</evidence>
<evidence type="ECO:0000256" key="9">
    <source>
        <dbReference type="PROSITE-ProRule" id="PRU00560"/>
    </source>
</evidence>
<dbReference type="GO" id="GO:0000725">
    <property type="term" value="P:recombinational repair"/>
    <property type="evidence" value="ECO:0007669"/>
    <property type="project" value="TreeGrafter"/>
</dbReference>
<dbReference type="Gene3D" id="3.40.50.300">
    <property type="entry name" value="P-loop containing nucleotide triphosphate hydrolases"/>
    <property type="match status" value="2"/>
</dbReference>
<keyword evidence="4 9" id="KW-0067">ATP-binding</keyword>
<dbReference type="GO" id="GO:0005524">
    <property type="term" value="F:ATP binding"/>
    <property type="evidence" value="ECO:0007669"/>
    <property type="project" value="UniProtKB-UniRule"/>
</dbReference>
<evidence type="ECO:0000256" key="8">
    <source>
        <dbReference type="ARBA" id="ARBA00048988"/>
    </source>
</evidence>
<evidence type="ECO:0000256" key="4">
    <source>
        <dbReference type="ARBA" id="ARBA00022840"/>
    </source>
</evidence>
<dbReference type="InterPro" id="IPR027417">
    <property type="entry name" value="P-loop_NTPase"/>
</dbReference>
<keyword evidence="5" id="KW-0413">Isomerase</keyword>
<evidence type="ECO:0000313" key="12">
    <source>
        <dbReference type="EMBL" id="TRX63398.1"/>
    </source>
</evidence>
<feature type="domain" description="UvrD-like helicase ATP-binding" evidence="11">
    <location>
        <begin position="6"/>
        <end position="286"/>
    </location>
</feature>
<dbReference type="PANTHER" id="PTHR11070">
    <property type="entry name" value="UVRD / RECB / PCRA DNA HELICASE FAMILY MEMBER"/>
    <property type="match status" value="1"/>
</dbReference>
<dbReference type="Pfam" id="PF00580">
    <property type="entry name" value="UvrD-helicase"/>
    <property type="match status" value="1"/>
</dbReference>
<name>A0A553G1M1_9CORY</name>
<feature type="binding site" evidence="9">
    <location>
        <begin position="27"/>
        <end position="34"/>
    </location>
    <ligand>
        <name>ATP</name>
        <dbReference type="ChEBI" id="CHEBI:30616"/>
    </ligand>
</feature>
<evidence type="ECO:0000256" key="3">
    <source>
        <dbReference type="ARBA" id="ARBA00022806"/>
    </source>
</evidence>
<keyword evidence="13" id="KW-1185">Reference proteome</keyword>
<evidence type="ECO:0000256" key="10">
    <source>
        <dbReference type="SAM" id="MobiDB-lite"/>
    </source>
</evidence>
<sequence length="592" mass="66059">MIVNTFKPTPEQQDLIEHSGSNLFVTAVPGAGKTRTMAQRFARQTCKTFCDDRRGVAVLSFTNAAATEIEVKARDVGGDLTSPNFIGTIDSFLRRFLVVPYIKSRLDVVPDIRDEWGDFGDLAKFRIPNGVFRNSIKDASLAEIERTTYKPKFNLVQKCGGYLSSNGEKLFTASAKEKIKALNRLGCFDADSAREVASQLLNNDSDLIDILASRFREVILDEVQDCNPTDLLLLDGLHKRGVGLTLIGDLDQDIYGFRGSNAENVRNFCNERAFASIAITRNFRSTPEICKFVSALRQDKKIKDEPDRESSGVPLKIFPYSKLDTVSDLRDALDLSSNTGEQSTILASTHAVLAEASQGENRKSVKTITKTKRMITGIAMLLDSYSEPSQRKKAVNHIERGIVENCTLDNGNEIQNRQMLEEHFAANGGSLNLVALDIAFAVKDLLKTENPRVAVKDQIIKTLGKWGISLKKRAQIVPKTNDWNGSFSQTRSSPKTSTETIHGSKGMQYNRVILVLDTKRARKNYQTRAENLLTPSKDKEDYATAQRLFYVAASRARNELILAVDHRLKESLESFLSDNAIEFEHINLPIDH</sequence>
<protein>
    <recommendedName>
        <fullName evidence="7">DNA 3'-5' helicase</fullName>
        <ecNumber evidence="7">5.6.2.4</ecNumber>
    </recommendedName>
</protein>
<dbReference type="GO" id="GO:0043138">
    <property type="term" value="F:3'-5' DNA helicase activity"/>
    <property type="evidence" value="ECO:0007669"/>
    <property type="project" value="UniProtKB-EC"/>
</dbReference>
<dbReference type="CDD" id="cd18809">
    <property type="entry name" value="SF1_C_RecD"/>
    <property type="match status" value="1"/>
</dbReference>
<keyword evidence="3 9" id="KW-0347">Helicase</keyword>
<evidence type="ECO:0000256" key="2">
    <source>
        <dbReference type="ARBA" id="ARBA00022801"/>
    </source>
</evidence>
<dbReference type="GO" id="GO:0016887">
    <property type="term" value="F:ATP hydrolysis activity"/>
    <property type="evidence" value="ECO:0007669"/>
    <property type="project" value="RHEA"/>
</dbReference>
<organism evidence="12 13">
    <name type="scientific">Corynebacterium hiratae</name>
    <dbReference type="NCBI Taxonomy" id="3139423"/>
    <lineage>
        <taxon>Bacteria</taxon>
        <taxon>Bacillati</taxon>
        <taxon>Actinomycetota</taxon>
        <taxon>Actinomycetes</taxon>
        <taxon>Mycobacteriales</taxon>
        <taxon>Corynebacteriaceae</taxon>
        <taxon>Corynebacterium</taxon>
    </lineage>
</organism>
<dbReference type="SUPFAM" id="SSF52540">
    <property type="entry name" value="P-loop containing nucleoside triphosphate hydrolases"/>
    <property type="match status" value="1"/>
</dbReference>
<feature type="region of interest" description="Disordered" evidence="10">
    <location>
        <begin position="481"/>
        <end position="502"/>
    </location>
</feature>
<dbReference type="EMBL" id="VKDK01000003">
    <property type="protein sequence ID" value="TRX63398.1"/>
    <property type="molecule type" value="Genomic_DNA"/>
</dbReference>
<comment type="catalytic activity">
    <reaction evidence="8">
        <text>ATP + H2O = ADP + phosphate + H(+)</text>
        <dbReference type="Rhea" id="RHEA:13065"/>
        <dbReference type="ChEBI" id="CHEBI:15377"/>
        <dbReference type="ChEBI" id="CHEBI:15378"/>
        <dbReference type="ChEBI" id="CHEBI:30616"/>
        <dbReference type="ChEBI" id="CHEBI:43474"/>
        <dbReference type="ChEBI" id="CHEBI:456216"/>
        <dbReference type="EC" id="5.6.2.4"/>
    </reaction>
</comment>
<dbReference type="Pfam" id="PF13361">
    <property type="entry name" value="UvrD_C"/>
    <property type="match status" value="1"/>
</dbReference>
<feature type="compositionally biased region" description="Polar residues" evidence="10">
    <location>
        <begin position="481"/>
        <end position="501"/>
    </location>
</feature>
<evidence type="ECO:0000259" key="11">
    <source>
        <dbReference type="PROSITE" id="PS51198"/>
    </source>
</evidence>
<evidence type="ECO:0000256" key="5">
    <source>
        <dbReference type="ARBA" id="ARBA00023235"/>
    </source>
</evidence>
<dbReference type="PROSITE" id="PS51198">
    <property type="entry name" value="UVRD_HELICASE_ATP_BIND"/>
    <property type="match status" value="1"/>
</dbReference>